<name>A0A8J7GEH8_9ACTN</name>
<dbReference type="AlphaFoldDB" id="A0A8J7GEH8"/>
<comment type="similarity">
    <text evidence="7">Belongs to the binding-protein-dependent transport system permease family.</text>
</comment>
<feature type="transmembrane region" description="Helical" evidence="7">
    <location>
        <begin position="192"/>
        <end position="212"/>
    </location>
</feature>
<sequence length="260" mass="27013">MRGRTVVAGALVAVPVAVAVAGPAFAPLTTTRRDIAYWSGPGHLLGTDFLGRDVLGLVLRGGTSVLLLAAAATLVAYAAGALLGLAAAGTRRRWLDELAMRPLDVLLAVPALLVLLLVASLTDRGVGMVVAVVAVVNTPAIARLVRAAALDAIRRPAAEAMVLQGEPRWRVYTVFVAREIARPLAADAGTRLTTAVYLVGAANFLGVGLPPGSADWAVLVDRNRAGLLLQPWAVLAPALLIVALTVGVNLLADDLTRRRR</sequence>
<dbReference type="GO" id="GO:0055085">
    <property type="term" value="P:transmembrane transport"/>
    <property type="evidence" value="ECO:0007669"/>
    <property type="project" value="InterPro"/>
</dbReference>
<proteinExistence type="inferred from homology"/>
<keyword evidence="5 7" id="KW-1133">Transmembrane helix</keyword>
<feature type="transmembrane region" description="Helical" evidence="7">
    <location>
        <begin position="125"/>
        <end position="145"/>
    </location>
</feature>
<keyword evidence="2 7" id="KW-0813">Transport</keyword>
<keyword evidence="6 7" id="KW-0472">Membrane</keyword>
<dbReference type="PANTHER" id="PTHR43386">
    <property type="entry name" value="OLIGOPEPTIDE TRANSPORT SYSTEM PERMEASE PROTEIN APPC"/>
    <property type="match status" value="1"/>
</dbReference>
<dbReference type="Proteomes" id="UP000622552">
    <property type="component" value="Unassembled WGS sequence"/>
</dbReference>
<organism evidence="9 10">
    <name type="scientific">Longispora fulva</name>
    <dbReference type="NCBI Taxonomy" id="619741"/>
    <lineage>
        <taxon>Bacteria</taxon>
        <taxon>Bacillati</taxon>
        <taxon>Actinomycetota</taxon>
        <taxon>Actinomycetes</taxon>
        <taxon>Micromonosporales</taxon>
        <taxon>Micromonosporaceae</taxon>
        <taxon>Longispora</taxon>
    </lineage>
</organism>
<evidence type="ECO:0000256" key="2">
    <source>
        <dbReference type="ARBA" id="ARBA00022448"/>
    </source>
</evidence>
<accession>A0A8J7GEH8</accession>
<comment type="subcellular location">
    <subcellularLocation>
        <location evidence="1 7">Cell membrane</location>
        <topology evidence="1 7">Multi-pass membrane protein</topology>
    </subcellularLocation>
</comment>
<dbReference type="RefSeq" id="WP_197003373.1">
    <property type="nucleotide sequence ID" value="NZ_BONS01000015.1"/>
</dbReference>
<dbReference type="InterPro" id="IPR035906">
    <property type="entry name" value="MetI-like_sf"/>
</dbReference>
<protein>
    <submittedName>
        <fullName evidence="9">Peptide/nickel transport system permease protein</fullName>
    </submittedName>
</protein>
<dbReference type="Gene3D" id="1.10.3720.10">
    <property type="entry name" value="MetI-like"/>
    <property type="match status" value="1"/>
</dbReference>
<dbReference type="InterPro" id="IPR000515">
    <property type="entry name" value="MetI-like"/>
</dbReference>
<evidence type="ECO:0000256" key="3">
    <source>
        <dbReference type="ARBA" id="ARBA00022475"/>
    </source>
</evidence>
<feature type="domain" description="ABC transmembrane type-1" evidence="8">
    <location>
        <begin position="62"/>
        <end position="252"/>
    </location>
</feature>
<comment type="caution">
    <text evidence="9">The sequence shown here is derived from an EMBL/GenBank/DDBJ whole genome shotgun (WGS) entry which is preliminary data.</text>
</comment>
<evidence type="ECO:0000256" key="6">
    <source>
        <dbReference type="ARBA" id="ARBA00023136"/>
    </source>
</evidence>
<dbReference type="PROSITE" id="PS50928">
    <property type="entry name" value="ABC_TM1"/>
    <property type="match status" value="1"/>
</dbReference>
<dbReference type="Pfam" id="PF00528">
    <property type="entry name" value="BPD_transp_1"/>
    <property type="match status" value="1"/>
</dbReference>
<gene>
    <name evidence="9" type="ORF">IW245_002584</name>
</gene>
<dbReference type="SUPFAM" id="SSF161098">
    <property type="entry name" value="MetI-like"/>
    <property type="match status" value="1"/>
</dbReference>
<dbReference type="CDD" id="cd06261">
    <property type="entry name" value="TM_PBP2"/>
    <property type="match status" value="1"/>
</dbReference>
<evidence type="ECO:0000256" key="5">
    <source>
        <dbReference type="ARBA" id="ARBA00022989"/>
    </source>
</evidence>
<dbReference type="InterPro" id="IPR050366">
    <property type="entry name" value="BP-dependent_transpt_permease"/>
</dbReference>
<evidence type="ECO:0000259" key="8">
    <source>
        <dbReference type="PROSITE" id="PS50928"/>
    </source>
</evidence>
<evidence type="ECO:0000256" key="7">
    <source>
        <dbReference type="RuleBase" id="RU363032"/>
    </source>
</evidence>
<keyword evidence="10" id="KW-1185">Reference proteome</keyword>
<dbReference type="PANTHER" id="PTHR43386:SF25">
    <property type="entry name" value="PEPTIDE ABC TRANSPORTER PERMEASE PROTEIN"/>
    <property type="match status" value="1"/>
</dbReference>
<dbReference type="EMBL" id="JADOUF010000001">
    <property type="protein sequence ID" value="MBG6136390.1"/>
    <property type="molecule type" value="Genomic_DNA"/>
</dbReference>
<evidence type="ECO:0000313" key="9">
    <source>
        <dbReference type="EMBL" id="MBG6136390.1"/>
    </source>
</evidence>
<evidence type="ECO:0000256" key="4">
    <source>
        <dbReference type="ARBA" id="ARBA00022692"/>
    </source>
</evidence>
<evidence type="ECO:0000313" key="10">
    <source>
        <dbReference type="Proteomes" id="UP000622552"/>
    </source>
</evidence>
<keyword evidence="3" id="KW-1003">Cell membrane</keyword>
<dbReference type="GO" id="GO:0005886">
    <property type="term" value="C:plasma membrane"/>
    <property type="evidence" value="ECO:0007669"/>
    <property type="project" value="UniProtKB-SubCell"/>
</dbReference>
<feature type="transmembrane region" description="Helical" evidence="7">
    <location>
        <begin position="98"/>
        <end position="119"/>
    </location>
</feature>
<evidence type="ECO:0000256" key="1">
    <source>
        <dbReference type="ARBA" id="ARBA00004651"/>
    </source>
</evidence>
<feature type="transmembrane region" description="Helical" evidence="7">
    <location>
        <begin position="232"/>
        <end position="252"/>
    </location>
</feature>
<keyword evidence="4 7" id="KW-0812">Transmembrane</keyword>
<reference evidence="9" key="1">
    <citation type="submission" date="2020-11" db="EMBL/GenBank/DDBJ databases">
        <title>Sequencing the genomes of 1000 actinobacteria strains.</title>
        <authorList>
            <person name="Klenk H.-P."/>
        </authorList>
    </citation>
    <scope>NUCLEOTIDE SEQUENCE</scope>
    <source>
        <strain evidence="9">DSM 45356</strain>
    </source>
</reference>
<feature type="transmembrane region" description="Helical" evidence="7">
    <location>
        <begin position="65"/>
        <end position="86"/>
    </location>
</feature>